<gene>
    <name evidence="2" type="ORF">BN990_01342</name>
</gene>
<keyword evidence="3" id="KW-1185">Reference proteome</keyword>
<organism evidence="2 3">
    <name type="scientific">Virgibacillus massiliensis</name>
    <dbReference type="NCBI Taxonomy" id="1462526"/>
    <lineage>
        <taxon>Bacteria</taxon>
        <taxon>Bacillati</taxon>
        <taxon>Bacillota</taxon>
        <taxon>Bacilli</taxon>
        <taxon>Bacillales</taxon>
        <taxon>Bacillaceae</taxon>
        <taxon>Virgibacillus</taxon>
    </lineage>
</organism>
<comment type="caution">
    <text evidence="2">The sequence shown here is derived from an EMBL/GenBank/DDBJ whole genome shotgun (WGS) entry which is preliminary data.</text>
</comment>
<dbReference type="PROSITE" id="PS51257">
    <property type="entry name" value="PROKAR_LIPOPROTEIN"/>
    <property type="match status" value="1"/>
</dbReference>
<proteinExistence type="predicted"/>
<name>A0A024QA36_9BACI</name>
<dbReference type="EMBL" id="CCDP010000001">
    <property type="protein sequence ID" value="CDQ39060.1"/>
    <property type="molecule type" value="Genomic_DNA"/>
</dbReference>
<dbReference type="RefSeq" id="WP_038242987.1">
    <property type="nucleotide sequence ID" value="NZ_BNER01000003.1"/>
</dbReference>
<keyword evidence="1" id="KW-0732">Signal</keyword>
<feature type="chain" id="PRO_5001536088" description="Stress protein" evidence="1">
    <location>
        <begin position="26"/>
        <end position="143"/>
    </location>
</feature>
<dbReference type="AlphaFoldDB" id="A0A024QA36"/>
<dbReference type="OrthoDB" id="3078607at2"/>
<reference evidence="3" key="2">
    <citation type="submission" date="2014-05" db="EMBL/GenBank/DDBJ databases">
        <title>Draft genome sequence of Virgibacillus massiliensis Vm-5.</title>
        <authorList>
            <person name="Khelaifia S."/>
            <person name="Croce O."/>
            <person name="Lagier J.C."/>
            <person name="Raoult D."/>
        </authorList>
    </citation>
    <scope>NUCLEOTIDE SEQUENCE [LARGE SCALE GENOMIC DNA]</scope>
    <source>
        <strain evidence="3">Vm-5</strain>
    </source>
</reference>
<evidence type="ECO:0008006" key="4">
    <source>
        <dbReference type="Google" id="ProtNLM"/>
    </source>
</evidence>
<reference evidence="2 3" key="1">
    <citation type="submission" date="2014-03" db="EMBL/GenBank/DDBJ databases">
        <authorList>
            <person name="Urmite Genomes U."/>
        </authorList>
    </citation>
    <scope>NUCLEOTIDE SEQUENCE [LARGE SCALE GENOMIC DNA]</scope>
    <source>
        <strain evidence="2 3">Vm-5</strain>
    </source>
</reference>
<protein>
    <recommendedName>
        <fullName evidence="4">Stress protein</fullName>
    </recommendedName>
</protein>
<dbReference type="STRING" id="1462526.BN990_01342"/>
<sequence precursor="true">MKKYLILFIGIVFLVTLSACNNAGASEDLTTDDVVSAFKDAGLEAEEPKEMTKDDYGIAPMKADEGVRFLIPSLGEDSGGRIFTYENESDLDEMKEYYDTLGEETAMLFSWTIKHENVLVQINGDLEESKYNEYKSALENIGK</sequence>
<feature type="signal peptide" evidence="1">
    <location>
        <begin position="1"/>
        <end position="25"/>
    </location>
</feature>
<accession>A0A024QA36</accession>
<evidence type="ECO:0000313" key="2">
    <source>
        <dbReference type="EMBL" id="CDQ39060.1"/>
    </source>
</evidence>
<dbReference type="Proteomes" id="UP000028875">
    <property type="component" value="Unassembled WGS sequence"/>
</dbReference>
<evidence type="ECO:0000256" key="1">
    <source>
        <dbReference type="SAM" id="SignalP"/>
    </source>
</evidence>
<dbReference type="eggNOG" id="ENOG50331IF">
    <property type="taxonomic scope" value="Bacteria"/>
</dbReference>
<evidence type="ECO:0000313" key="3">
    <source>
        <dbReference type="Proteomes" id="UP000028875"/>
    </source>
</evidence>